<dbReference type="InterPro" id="IPR000182">
    <property type="entry name" value="GNAT_dom"/>
</dbReference>
<dbReference type="InterPro" id="IPR016181">
    <property type="entry name" value="Acyl_CoA_acyltransferase"/>
</dbReference>
<evidence type="ECO:0000259" key="3">
    <source>
        <dbReference type="PROSITE" id="PS51186"/>
    </source>
</evidence>
<organism evidence="4 5">
    <name type="scientific">Loigolactobacillus jiayinensis</name>
    <dbReference type="NCBI Taxonomy" id="2486016"/>
    <lineage>
        <taxon>Bacteria</taxon>
        <taxon>Bacillati</taxon>
        <taxon>Bacillota</taxon>
        <taxon>Bacilli</taxon>
        <taxon>Lactobacillales</taxon>
        <taxon>Lactobacillaceae</taxon>
        <taxon>Loigolactobacillus</taxon>
    </lineage>
</organism>
<dbReference type="PANTHER" id="PTHR43626">
    <property type="entry name" value="ACYL-COA N-ACYLTRANSFERASE"/>
    <property type="match status" value="1"/>
</dbReference>
<evidence type="ECO:0000256" key="2">
    <source>
        <dbReference type="ARBA" id="ARBA00023315"/>
    </source>
</evidence>
<keyword evidence="5" id="KW-1185">Reference proteome</keyword>
<dbReference type="PROSITE" id="PS51186">
    <property type="entry name" value="GNAT"/>
    <property type="match status" value="1"/>
</dbReference>
<dbReference type="Gene3D" id="3.40.630.30">
    <property type="match status" value="1"/>
</dbReference>
<dbReference type="InterPro" id="IPR045039">
    <property type="entry name" value="NSI-like"/>
</dbReference>
<dbReference type="Pfam" id="PF13508">
    <property type="entry name" value="Acetyltransf_7"/>
    <property type="match status" value="1"/>
</dbReference>
<dbReference type="Proteomes" id="UP001596289">
    <property type="component" value="Unassembled WGS sequence"/>
</dbReference>
<dbReference type="GO" id="GO:0016746">
    <property type="term" value="F:acyltransferase activity"/>
    <property type="evidence" value="ECO:0007669"/>
    <property type="project" value="UniProtKB-KW"/>
</dbReference>
<dbReference type="CDD" id="cd04301">
    <property type="entry name" value="NAT_SF"/>
    <property type="match status" value="1"/>
</dbReference>
<evidence type="ECO:0000313" key="5">
    <source>
        <dbReference type="Proteomes" id="UP001596289"/>
    </source>
</evidence>
<gene>
    <name evidence="4" type="ORF">ACFQGP_11845</name>
</gene>
<proteinExistence type="predicted"/>
<dbReference type="PANTHER" id="PTHR43626:SF4">
    <property type="entry name" value="GCN5-RELATED N-ACETYLTRANSFERASE 2, CHLOROPLASTIC"/>
    <property type="match status" value="1"/>
</dbReference>
<keyword evidence="1 4" id="KW-0808">Transferase</keyword>
<name>A0ABW1RHI9_9LACO</name>
<comment type="caution">
    <text evidence="4">The sequence shown here is derived from an EMBL/GenBank/DDBJ whole genome shotgun (WGS) entry which is preliminary data.</text>
</comment>
<dbReference type="EC" id="2.3.-.-" evidence="4"/>
<keyword evidence="2 4" id="KW-0012">Acyltransferase</keyword>
<sequence length="151" mass="17173">MVQAKIWFKENLRDVDFTRVTELLNYFGLSSADEQVQYATFKNSHGVLFAYADEELIGCSRVLSDGISQAAIYNVAVAEAYHHQGIGQAMIQRLIQRYQQCNIILYTHPKTVGWYQNLGFKRMNTGLAIFEAKHAAWMAAEGFTVKEEAEL</sequence>
<protein>
    <submittedName>
        <fullName evidence="4">GNAT family N-acetyltransferase</fullName>
        <ecNumber evidence="4">2.3.-.-</ecNumber>
    </submittedName>
</protein>
<dbReference type="SUPFAM" id="SSF55729">
    <property type="entry name" value="Acyl-CoA N-acyltransferases (Nat)"/>
    <property type="match status" value="1"/>
</dbReference>
<evidence type="ECO:0000256" key="1">
    <source>
        <dbReference type="ARBA" id="ARBA00022679"/>
    </source>
</evidence>
<dbReference type="EMBL" id="JBHSSL010000101">
    <property type="protein sequence ID" value="MFC6171243.1"/>
    <property type="molecule type" value="Genomic_DNA"/>
</dbReference>
<accession>A0ABW1RHI9</accession>
<reference evidence="5" key="1">
    <citation type="journal article" date="2019" name="Int. J. Syst. Evol. Microbiol.">
        <title>The Global Catalogue of Microorganisms (GCM) 10K type strain sequencing project: providing services to taxonomists for standard genome sequencing and annotation.</title>
        <authorList>
            <consortium name="The Broad Institute Genomics Platform"/>
            <consortium name="The Broad Institute Genome Sequencing Center for Infectious Disease"/>
            <person name="Wu L."/>
            <person name="Ma J."/>
        </authorList>
    </citation>
    <scope>NUCLEOTIDE SEQUENCE [LARGE SCALE GENOMIC DNA]</scope>
    <source>
        <strain evidence="5">CCM 8904</strain>
    </source>
</reference>
<dbReference type="RefSeq" id="WP_125553699.1">
    <property type="nucleotide sequence ID" value="NZ_JBHSSL010000101.1"/>
</dbReference>
<evidence type="ECO:0000313" key="4">
    <source>
        <dbReference type="EMBL" id="MFC6171243.1"/>
    </source>
</evidence>
<feature type="domain" description="N-acetyltransferase" evidence="3">
    <location>
        <begin position="10"/>
        <end position="136"/>
    </location>
</feature>